<feature type="compositionally biased region" description="Basic and acidic residues" evidence="1">
    <location>
        <begin position="1"/>
        <end position="14"/>
    </location>
</feature>
<comment type="caution">
    <text evidence="2">The sequence shown here is derived from an EMBL/GenBank/DDBJ whole genome shotgun (WGS) entry which is preliminary data.</text>
</comment>
<sequence length="299" mass="33818">MSYPRESERGDSADGKLQARPMMTSSNLEITMSDAQHDRSSASDSDNSFSFNTHEASAVEPGLVTNNRTPISPGLPPTSTLKRTNAAACLDISMQGHGDQIEGEESSDAKPRLDPRSVRLPWYDPANFLLHQPPPRRKFYGRLEEEEDPQSCSGVSLCWRLREDHDGDLCLWIGKMRGNMEVYNLYEWSTDREGNKISKHVGWWDEDGNFAPGKHPSTSRQCNERQLVRGPDPRKPSLVSRTKPQELKNKSEDEDMNDGKALKQNVTKRLNAIFDRLALGSIWDSYYPDQKWTGYGSLD</sequence>
<accession>A0ABR4A5W7</accession>
<feature type="region of interest" description="Disordered" evidence="1">
    <location>
        <begin position="1"/>
        <end position="80"/>
    </location>
</feature>
<proteinExistence type="predicted"/>
<reference evidence="2 3" key="1">
    <citation type="submission" date="2024-09" db="EMBL/GenBank/DDBJ databases">
        <title>Rethinking Asexuality: The Enigmatic Case of Functional Sexual Genes in Lepraria (Stereocaulaceae).</title>
        <authorList>
            <person name="Doellman M."/>
            <person name="Sun Y."/>
            <person name="Barcenas-Pena A."/>
            <person name="Lumbsch H.T."/>
            <person name="Grewe F."/>
        </authorList>
    </citation>
    <scope>NUCLEOTIDE SEQUENCE [LARGE SCALE GENOMIC DNA]</scope>
    <source>
        <strain evidence="2 3">Mercado 3170</strain>
    </source>
</reference>
<feature type="compositionally biased region" description="Polar residues" evidence="1">
    <location>
        <begin position="23"/>
        <end position="34"/>
    </location>
</feature>
<feature type="compositionally biased region" description="Basic and acidic residues" evidence="1">
    <location>
        <begin position="222"/>
        <end position="235"/>
    </location>
</feature>
<feature type="compositionally biased region" description="Basic and acidic residues" evidence="1">
    <location>
        <begin position="243"/>
        <end position="259"/>
    </location>
</feature>
<keyword evidence="3" id="KW-1185">Reference proteome</keyword>
<feature type="compositionally biased region" description="Low complexity" evidence="1">
    <location>
        <begin position="42"/>
        <end position="52"/>
    </location>
</feature>
<name>A0ABR4A5W7_9LECA</name>
<protein>
    <submittedName>
        <fullName evidence="2">Uncharacterized protein</fullName>
    </submittedName>
</protein>
<evidence type="ECO:0000313" key="3">
    <source>
        <dbReference type="Proteomes" id="UP001590950"/>
    </source>
</evidence>
<evidence type="ECO:0000256" key="1">
    <source>
        <dbReference type="SAM" id="MobiDB-lite"/>
    </source>
</evidence>
<dbReference type="Proteomes" id="UP001590950">
    <property type="component" value="Unassembled WGS sequence"/>
</dbReference>
<organism evidence="2 3">
    <name type="scientific">Stereocaulon virgatum</name>
    <dbReference type="NCBI Taxonomy" id="373712"/>
    <lineage>
        <taxon>Eukaryota</taxon>
        <taxon>Fungi</taxon>
        <taxon>Dikarya</taxon>
        <taxon>Ascomycota</taxon>
        <taxon>Pezizomycotina</taxon>
        <taxon>Lecanoromycetes</taxon>
        <taxon>OSLEUM clade</taxon>
        <taxon>Lecanoromycetidae</taxon>
        <taxon>Lecanorales</taxon>
        <taxon>Lecanorineae</taxon>
        <taxon>Stereocaulaceae</taxon>
        <taxon>Stereocaulon</taxon>
    </lineage>
</organism>
<dbReference type="EMBL" id="JBEFKJ010000021">
    <property type="protein sequence ID" value="KAL2040458.1"/>
    <property type="molecule type" value="Genomic_DNA"/>
</dbReference>
<gene>
    <name evidence="2" type="ORF">N7G274_006901</name>
</gene>
<feature type="region of interest" description="Disordered" evidence="1">
    <location>
        <begin position="209"/>
        <end position="259"/>
    </location>
</feature>
<evidence type="ECO:0000313" key="2">
    <source>
        <dbReference type="EMBL" id="KAL2040458.1"/>
    </source>
</evidence>